<keyword evidence="2" id="KW-0812">Transmembrane</keyword>
<dbReference type="Proteomes" id="UP000797356">
    <property type="component" value="Chromosome 2"/>
</dbReference>
<reference evidence="3" key="2">
    <citation type="submission" date="2019-07" db="EMBL/GenBank/DDBJ databases">
        <authorList>
            <person name="Yang Y."/>
            <person name="Bocs S."/>
            <person name="Baudouin L."/>
        </authorList>
    </citation>
    <scope>NUCLEOTIDE SEQUENCE</scope>
    <source>
        <tissue evidence="3">Spear leaf of Hainan Tall coconut</tissue>
    </source>
</reference>
<keyword evidence="4" id="KW-1185">Reference proteome</keyword>
<evidence type="ECO:0000313" key="3">
    <source>
        <dbReference type="EMBL" id="KAG1330130.1"/>
    </source>
</evidence>
<reference evidence="3" key="1">
    <citation type="journal article" date="2017" name="Gigascience">
        <title>The genome draft of coconut (Cocos nucifera).</title>
        <authorList>
            <person name="Xiao Y."/>
            <person name="Xu P."/>
            <person name="Fan H."/>
            <person name="Baudouin L."/>
            <person name="Xia W."/>
            <person name="Bocs S."/>
            <person name="Xu J."/>
            <person name="Li Q."/>
            <person name="Guo A."/>
            <person name="Zhou L."/>
            <person name="Li J."/>
            <person name="Wu Y."/>
            <person name="Ma Z."/>
            <person name="Armero A."/>
            <person name="Issali A.E."/>
            <person name="Liu N."/>
            <person name="Peng M."/>
            <person name="Yang Y."/>
        </authorList>
    </citation>
    <scope>NUCLEOTIDE SEQUENCE</scope>
    <source>
        <tissue evidence="3">Spear leaf of Hainan Tall coconut</tissue>
    </source>
</reference>
<dbReference type="EMBL" id="CM017873">
    <property type="protein sequence ID" value="KAG1330130.1"/>
    <property type="molecule type" value="Genomic_DNA"/>
</dbReference>
<gene>
    <name evidence="3" type="ORF">COCNU_02G000980</name>
</gene>
<feature type="compositionally biased region" description="Basic and acidic residues" evidence="1">
    <location>
        <begin position="243"/>
        <end position="252"/>
    </location>
</feature>
<feature type="compositionally biased region" description="Basic and acidic residues" evidence="1">
    <location>
        <begin position="29"/>
        <end position="69"/>
    </location>
</feature>
<feature type="region of interest" description="Disordered" evidence="1">
    <location>
        <begin position="220"/>
        <end position="252"/>
    </location>
</feature>
<evidence type="ECO:0000256" key="2">
    <source>
        <dbReference type="SAM" id="Phobius"/>
    </source>
</evidence>
<keyword evidence="2" id="KW-0472">Membrane</keyword>
<sequence>MLSPASSSIACARHHTLTSSGKRGGAQSERSKKERKEGPEEDHHHQPRQEEEDKDRELGEDKKIKEQGKKNKLKAITVSAARLPKMPGPLRRDVQETNPRRRDEDMAYVVGVVMVALIFYMLNCLMLRLCLITELPILTIGFPYAVLAMALCIRAASRTGTIGDSENGGTAEVAEASHDRALVGSDGAGEHVIVRPPVVTIPSSSSSSWSGSGVVTGADVELGGASHHRRGERRGGADMSGEAIRDGKGKNA</sequence>
<feature type="transmembrane region" description="Helical" evidence="2">
    <location>
        <begin position="107"/>
        <end position="129"/>
    </location>
</feature>
<proteinExistence type="predicted"/>
<comment type="caution">
    <text evidence="3">The sequence shown here is derived from an EMBL/GenBank/DDBJ whole genome shotgun (WGS) entry which is preliminary data.</text>
</comment>
<feature type="region of interest" description="Disordered" evidence="1">
    <location>
        <begin position="1"/>
        <end position="78"/>
    </location>
</feature>
<evidence type="ECO:0000256" key="1">
    <source>
        <dbReference type="SAM" id="MobiDB-lite"/>
    </source>
</evidence>
<evidence type="ECO:0000313" key="4">
    <source>
        <dbReference type="Proteomes" id="UP000797356"/>
    </source>
</evidence>
<accession>A0A8K0HXV4</accession>
<dbReference type="AlphaFoldDB" id="A0A8K0HXV4"/>
<feature type="transmembrane region" description="Helical" evidence="2">
    <location>
        <begin position="135"/>
        <end position="153"/>
    </location>
</feature>
<keyword evidence="2" id="KW-1133">Transmembrane helix</keyword>
<name>A0A8K0HXV4_COCNU</name>
<organism evidence="3 4">
    <name type="scientific">Cocos nucifera</name>
    <name type="common">Coconut palm</name>
    <dbReference type="NCBI Taxonomy" id="13894"/>
    <lineage>
        <taxon>Eukaryota</taxon>
        <taxon>Viridiplantae</taxon>
        <taxon>Streptophyta</taxon>
        <taxon>Embryophyta</taxon>
        <taxon>Tracheophyta</taxon>
        <taxon>Spermatophyta</taxon>
        <taxon>Magnoliopsida</taxon>
        <taxon>Liliopsida</taxon>
        <taxon>Arecaceae</taxon>
        <taxon>Arecoideae</taxon>
        <taxon>Cocoseae</taxon>
        <taxon>Attaleinae</taxon>
        <taxon>Cocos</taxon>
    </lineage>
</organism>
<protein>
    <submittedName>
        <fullName evidence="3">Uncharacterized protein</fullName>
    </submittedName>
</protein>